<dbReference type="RefSeq" id="WP_092056349.1">
    <property type="nucleotide sequence ID" value="NZ_FOQD01000022.1"/>
</dbReference>
<dbReference type="Pfam" id="PF19447">
    <property type="entry name" value="DUF5985"/>
    <property type="match status" value="1"/>
</dbReference>
<keyword evidence="1" id="KW-0812">Transmembrane</keyword>
<feature type="transmembrane region" description="Helical" evidence="1">
    <location>
        <begin position="6"/>
        <end position="24"/>
    </location>
</feature>
<dbReference type="Proteomes" id="UP000199518">
    <property type="component" value="Unassembled WGS sequence"/>
</dbReference>
<evidence type="ECO:0000313" key="2">
    <source>
        <dbReference type="EMBL" id="SFJ51077.1"/>
    </source>
</evidence>
<evidence type="ECO:0000256" key="1">
    <source>
        <dbReference type="SAM" id="Phobius"/>
    </source>
</evidence>
<dbReference type="STRING" id="1576369.SAMN05421753_12235"/>
<reference evidence="3" key="1">
    <citation type="submission" date="2016-10" db="EMBL/GenBank/DDBJ databases">
        <authorList>
            <person name="Varghese N."/>
            <person name="Submissions S."/>
        </authorList>
    </citation>
    <scope>NUCLEOTIDE SEQUENCE [LARGE SCALE GENOMIC DNA]</scope>
    <source>
        <strain evidence="3">DSM 26348</strain>
    </source>
</reference>
<organism evidence="2 3">
    <name type="scientific">Planctomicrobium piriforme</name>
    <dbReference type="NCBI Taxonomy" id="1576369"/>
    <lineage>
        <taxon>Bacteria</taxon>
        <taxon>Pseudomonadati</taxon>
        <taxon>Planctomycetota</taxon>
        <taxon>Planctomycetia</taxon>
        <taxon>Planctomycetales</taxon>
        <taxon>Planctomycetaceae</taxon>
        <taxon>Planctomicrobium</taxon>
    </lineage>
</organism>
<dbReference type="AlphaFoldDB" id="A0A1I3S0L5"/>
<sequence>MDHFIMGAIAMGSATAGLFFLRFWRETGDRLFCIFAIAFWLLGLTRVALVLSATTATEHSPIYWVRLVVFGLILAAILDKSRNPRRRPPPSGNPPQH</sequence>
<keyword evidence="1" id="KW-1133">Transmembrane helix</keyword>
<feature type="transmembrane region" description="Helical" evidence="1">
    <location>
        <begin position="61"/>
        <end position="78"/>
    </location>
</feature>
<proteinExistence type="predicted"/>
<dbReference type="EMBL" id="FOQD01000022">
    <property type="protein sequence ID" value="SFJ51077.1"/>
    <property type="molecule type" value="Genomic_DNA"/>
</dbReference>
<gene>
    <name evidence="2" type="ORF">SAMN05421753_12235</name>
</gene>
<name>A0A1I3S0L5_9PLAN</name>
<feature type="transmembrane region" description="Helical" evidence="1">
    <location>
        <begin position="31"/>
        <end position="49"/>
    </location>
</feature>
<keyword evidence="3" id="KW-1185">Reference proteome</keyword>
<protein>
    <submittedName>
        <fullName evidence="2">Uncharacterized protein</fullName>
    </submittedName>
</protein>
<dbReference type="OrthoDB" id="9806559at2"/>
<dbReference type="InterPro" id="IPR046027">
    <property type="entry name" value="DUF5985"/>
</dbReference>
<accession>A0A1I3S0L5</accession>
<evidence type="ECO:0000313" key="3">
    <source>
        <dbReference type="Proteomes" id="UP000199518"/>
    </source>
</evidence>
<keyword evidence="1" id="KW-0472">Membrane</keyword>